<dbReference type="OrthoDB" id="408373at2759"/>
<keyword evidence="3" id="KW-1133">Transmembrane helix</keyword>
<dbReference type="Pfam" id="PF00561">
    <property type="entry name" value="Abhydrolase_1"/>
    <property type="match status" value="1"/>
</dbReference>
<reference evidence="5" key="1">
    <citation type="submission" date="2020-11" db="EMBL/GenBank/DDBJ databases">
        <authorList>
            <person name="Tran Van P."/>
        </authorList>
    </citation>
    <scope>NUCLEOTIDE SEQUENCE</scope>
</reference>
<dbReference type="Proteomes" id="UP000728032">
    <property type="component" value="Unassembled WGS sequence"/>
</dbReference>
<dbReference type="InterPro" id="IPR029058">
    <property type="entry name" value="AB_hydrolase_fold"/>
</dbReference>
<dbReference type="EMBL" id="OC914910">
    <property type="protein sequence ID" value="CAD7637416.1"/>
    <property type="molecule type" value="Genomic_DNA"/>
</dbReference>
<evidence type="ECO:0000313" key="6">
    <source>
        <dbReference type="Proteomes" id="UP000728032"/>
    </source>
</evidence>
<dbReference type="GO" id="GO:0004301">
    <property type="term" value="F:epoxide hydrolase activity"/>
    <property type="evidence" value="ECO:0007669"/>
    <property type="project" value="UniProtKB-ARBA"/>
</dbReference>
<keyword evidence="3" id="KW-0812">Transmembrane</keyword>
<protein>
    <recommendedName>
        <fullName evidence="4">AB hydrolase-1 domain-containing protein</fullName>
    </recommendedName>
</protein>
<dbReference type="PRINTS" id="PR00412">
    <property type="entry name" value="EPOXHYDRLASE"/>
</dbReference>
<feature type="transmembrane region" description="Helical" evidence="3">
    <location>
        <begin position="26"/>
        <end position="45"/>
    </location>
</feature>
<gene>
    <name evidence="5" type="ORF">ONB1V03_LOCUS802</name>
</gene>
<name>A0A7R9L9A4_9ACAR</name>
<keyword evidence="3" id="KW-0472">Membrane</keyword>
<dbReference type="Gene3D" id="3.40.50.1820">
    <property type="entry name" value="alpha/beta hydrolase"/>
    <property type="match status" value="1"/>
</dbReference>
<evidence type="ECO:0000256" key="1">
    <source>
        <dbReference type="ARBA" id="ARBA00022801"/>
    </source>
</evidence>
<dbReference type="PANTHER" id="PTHR43329">
    <property type="entry name" value="EPOXIDE HYDROLASE"/>
    <property type="match status" value="1"/>
</dbReference>
<evidence type="ECO:0000259" key="4">
    <source>
        <dbReference type="Pfam" id="PF00561"/>
    </source>
</evidence>
<dbReference type="AlphaFoldDB" id="A0A7R9L9A4"/>
<dbReference type="InterPro" id="IPR000073">
    <property type="entry name" value="AB_hydrolase_1"/>
</dbReference>
<organism evidence="5">
    <name type="scientific">Oppiella nova</name>
    <dbReference type="NCBI Taxonomy" id="334625"/>
    <lineage>
        <taxon>Eukaryota</taxon>
        <taxon>Metazoa</taxon>
        <taxon>Ecdysozoa</taxon>
        <taxon>Arthropoda</taxon>
        <taxon>Chelicerata</taxon>
        <taxon>Arachnida</taxon>
        <taxon>Acari</taxon>
        <taxon>Acariformes</taxon>
        <taxon>Sarcoptiformes</taxon>
        <taxon>Oribatida</taxon>
        <taxon>Brachypylina</taxon>
        <taxon>Oppioidea</taxon>
        <taxon>Oppiidae</taxon>
        <taxon>Oppiella</taxon>
    </lineage>
</organism>
<feature type="domain" description="AB hydrolase-1" evidence="4">
    <location>
        <begin position="94"/>
        <end position="334"/>
    </location>
</feature>
<dbReference type="InterPro" id="IPR000639">
    <property type="entry name" value="Epox_hydrolase-like"/>
</dbReference>
<comment type="similarity">
    <text evidence="2">Belongs to the AB hydrolase superfamily. Epoxide hydrolase family.</text>
</comment>
<keyword evidence="1" id="KW-0378">Hydrolase</keyword>
<accession>A0A7R9L9A4</accession>
<evidence type="ECO:0000313" key="5">
    <source>
        <dbReference type="EMBL" id="CAD7637416.1"/>
    </source>
</evidence>
<keyword evidence="6" id="KW-1185">Reference proteome</keyword>
<evidence type="ECO:0000256" key="3">
    <source>
        <dbReference type="SAM" id="Phobius"/>
    </source>
</evidence>
<dbReference type="PRINTS" id="PR00111">
    <property type="entry name" value="ABHYDROLASE"/>
</dbReference>
<evidence type="ECO:0000256" key="2">
    <source>
        <dbReference type="ARBA" id="ARBA00038334"/>
    </source>
</evidence>
<proteinExistence type="inferred from homology"/>
<dbReference type="SUPFAM" id="SSF53474">
    <property type="entry name" value="alpha/beta-Hydrolases"/>
    <property type="match status" value="1"/>
</dbReference>
<sequence length="350" mass="41442">MSSQVNGTAKGIPAQEVPVSMKIKTWLLSIIYGLFVSCYLIFSIIRNRSKFFQHKRRDVPPKCLYDPSHGTHHFIQLKDIKMHYVSKGDENNQTMLFIHGCPELWYSWRNQMEEFAKDYHVIAVDNRGYGDTEKPSGAHNYTLDLIVEDTRQLLEALNKTKIVIVSHDFGGAIGWRFVAKYPEMVDKNIIINSPHPLMTRSAGWKQLWYSWYMSFYNLPYLPEFAMQSNDYYLFDYVMRTWDEKPLLSAEHMEAYKYQFQKHGFTGPLNWYRAVVRRYPLQHPKSYQIKTPTLTIWGTGDKYLTTPLAAAHKYVDDLEVKYIDKCSHWTQMERPVLVNKYMREWLESRKK</sequence>
<dbReference type="EMBL" id="CAJPVJ010000085">
    <property type="protein sequence ID" value="CAG2160481.1"/>
    <property type="molecule type" value="Genomic_DNA"/>
</dbReference>